<accession>A0A3A9J779</accession>
<comment type="caution">
    <text evidence="1">The sequence shown here is derived from an EMBL/GenBank/DDBJ whole genome shotgun (WGS) entry which is preliminary data.</text>
</comment>
<dbReference type="SUPFAM" id="SSF53706">
    <property type="entry name" value="Formate dehydrogenase/DMSO reductase, domains 1-3"/>
    <property type="match status" value="1"/>
</dbReference>
<evidence type="ECO:0000313" key="2">
    <source>
        <dbReference type="Proteomes" id="UP000278036"/>
    </source>
</evidence>
<reference evidence="1 2" key="1">
    <citation type="submission" date="2018-09" db="EMBL/GenBank/DDBJ databases">
        <title>Roseomonas sp. nov., isolated from feces of Tibetan antelopes in the Qinghai-Tibet plateau, China.</title>
        <authorList>
            <person name="Tian Z."/>
        </authorList>
    </citation>
    <scope>NUCLEOTIDE SEQUENCE [LARGE SCALE GENOMIC DNA]</scope>
    <source>
        <strain evidence="1 2">Z24</strain>
    </source>
</reference>
<name>A0A3A9J779_9PROT</name>
<dbReference type="InParanoid" id="A0A3A9J779"/>
<proteinExistence type="predicted"/>
<sequence>MLAVPPVSGPSLGRRQAALGLLASALTLTSCGEPAEEIIPYVEAPEGQVPGLPRRFATTLALNGYGRGVLATCFEGRPVKLEGNALHPASLGGTDAFTEAAILSLYDPDRSRTVRQEGRPASFEAFLSALKPRLAALEARGGAGLHLLTGHVTSPTLRRLIGRLRARFPAAQWHAEEPVDERNALAGAEAAFGQRLRARPRLESARVVLTLDADPLGPGPEQVAHARAFAARRQARRGREAPFLRLYAAEPLLTNTGAKADHRLALRPWEVRDLAIALAARLGAAVAEPDLPPAARRFLDALAADLQAHPGEAVALAGPWAPPELHALVHWINVRLGAPVDYLPAPEPALPLAPLAEALRDGSLDTLLILGANPAYDAPADLGFGEALGKSRALTIHLGPWRDETAMLCRWHLPERHPLEDWADHLAPDGTASIAQPLITPLHGGHSAATVLGLLGGRDGLDAHAALRETWMEAWGEAAFEPLWRQALHDGVVAGSAAVPVLPPAPALPDLPPAPL</sequence>
<dbReference type="Gene3D" id="3.40.50.740">
    <property type="match status" value="1"/>
</dbReference>
<protein>
    <submittedName>
        <fullName evidence="1">4Fe-4S ferredoxin</fullName>
    </submittedName>
</protein>
<dbReference type="PANTHER" id="PTHR42783">
    <property type="entry name" value="GLUTAMATE SYNTHASE [NADPH] SMALL CHAIN"/>
    <property type="match status" value="1"/>
</dbReference>
<dbReference type="PANTHER" id="PTHR42783:SF3">
    <property type="entry name" value="GLUTAMATE SYNTHASE [NADPH] SMALL CHAIN-RELATED"/>
    <property type="match status" value="1"/>
</dbReference>
<feature type="non-terminal residue" evidence="1">
    <location>
        <position position="516"/>
    </location>
</feature>
<dbReference type="Proteomes" id="UP000278036">
    <property type="component" value="Unassembled WGS sequence"/>
</dbReference>
<dbReference type="AlphaFoldDB" id="A0A3A9J779"/>
<dbReference type="Gene3D" id="3.30.2070.10">
    <property type="entry name" value="Formate dehydrogenase/DMSO reductase"/>
    <property type="match status" value="1"/>
</dbReference>
<organism evidence="1 2">
    <name type="scientific">Teichococcus wenyumeiae</name>
    <dbReference type="NCBI Taxonomy" id="2478470"/>
    <lineage>
        <taxon>Bacteria</taxon>
        <taxon>Pseudomonadati</taxon>
        <taxon>Pseudomonadota</taxon>
        <taxon>Alphaproteobacteria</taxon>
        <taxon>Acetobacterales</taxon>
        <taxon>Roseomonadaceae</taxon>
        <taxon>Roseomonas</taxon>
    </lineage>
</organism>
<dbReference type="EMBL" id="RAQU01000258">
    <property type="protein sequence ID" value="RKK01511.1"/>
    <property type="molecule type" value="Genomic_DNA"/>
</dbReference>
<evidence type="ECO:0000313" key="1">
    <source>
        <dbReference type="EMBL" id="RKK01511.1"/>
    </source>
</evidence>
<gene>
    <name evidence="1" type="ORF">D6Z83_24565</name>
</gene>